<evidence type="ECO:0000256" key="6">
    <source>
        <dbReference type="ARBA" id="ARBA00022723"/>
    </source>
</evidence>
<dbReference type="PANTHER" id="PTHR13493:SF3">
    <property type="entry name" value="RRNA N6-ADENOSINE-METHYLTRANSFERASE ZCCHC4"/>
    <property type="match status" value="1"/>
</dbReference>
<dbReference type="AlphaFoldDB" id="A0A6A4WL66"/>
<evidence type="ECO:0000256" key="10">
    <source>
        <dbReference type="SAM" id="MobiDB-lite"/>
    </source>
</evidence>
<comment type="subcellular location">
    <subcellularLocation>
        <location evidence="1">Cytoplasm</location>
    </subcellularLocation>
</comment>
<proteinExistence type="predicted"/>
<evidence type="ECO:0000256" key="5">
    <source>
        <dbReference type="ARBA" id="ARBA00022691"/>
    </source>
</evidence>
<evidence type="ECO:0000256" key="2">
    <source>
        <dbReference type="ARBA" id="ARBA00022490"/>
    </source>
</evidence>
<evidence type="ECO:0000256" key="3">
    <source>
        <dbReference type="ARBA" id="ARBA00022603"/>
    </source>
</evidence>
<dbReference type="PANTHER" id="PTHR13493">
    <property type="entry name" value="ZINC FINGER CCHC DOMAIN-CONTAINING"/>
    <property type="match status" value="1"/>
</dbReference>
<keyword evidence="5" id="KW-0949">S-adenosyl-L-methionine</keyword>
<dbReference type="InterPro" id="IPR041370">
    <property type="entry name" value="Mlase_EEF1AKMT1/ZCCHC4"/>
</dbReference>
<dbReference type="Pfam" id="PF10237">
    <property type="entry name" value="N6-adenineMlase"/>
    <property type="match status" value="1"/>
</dbReference>
<keyword evidence="3" id="KW-0489">Methyltransferase</keyword>
<evidence type="ECO:0000256" key="1">
    <source>
        <dbReference type="ARBA" id="ARBA00004496"/>
    </source>
</evidence>
<dbReference type="EMBL" id="VIIS01000709">
    <property type="protein sequence ID" value="KAF0305969.1"/>
    <property type="molecule type" value="Genomic_DNA"/>
</dbReference>
<evidence type="ECO:0000313" key="12">
    <source>
        <dbReference type="EMBL" id="KAF0305969.1"/>
    </source>
</evidence>
<evidence type="ECO:0000256" key="4">
    <source>
        <dbReference type="ARBA" id="ARBA00022679"/>
    </source>
</evidence>
<name>A0A6A4WL66_AMPAM</name>
<dbReference type="GO" id="GO:0008988">
    <property type="term" value="F:rRNA (adenine-N6-)-methyltransferase activity"/>
    <property type="evidence" value="ECO:0007669"/>
    <property type="project" value="InterPro"/>
</dbReference>
<evidence type="ECO:0000256" key="8">
    <source>
        <dbReference type="ARBA" id="ARBA00022833"/>
    </source>
</evidence>
<keyword evidence="2" id="KW-0963">Cytoplasm</keyword>
<feature type="domain" description="GRF-type" evidence="11">
    <location>
        <begin position="1"/>
        <end position="39"/>
    </location>
</feature>
<reference evidence="12 13" key="1">
    <citation type="submission" date="2019-07" db="EMBL/GenBank/DDBJ databases">
        <title>Draft genome assembly of a fouling barnacle, Amphibalanus amphitrite (Darwin, 1854): The first reference genome for Thecostraca.</title>
        <authorList>
            <person name="Kim W."/>
        </authorList>
    </citation>
    <scope>NUCLEOTIDE SEQUENCE [LARGE SCALE GENOMIC DNA]</scope>
    <source>
        <strain evidence="12">SNU_AA5</strain>
        <tissue evidence="12">Soma without cirri and trophi</tissue>
    </source>
</reference>
<dbReference type="Pfam" id="PF06839">
    <property type="entry name" value="Zn_ribbon_GRF"/>
    <property type="match status" value="1"/>
</dbReference>
<comment type="caution">
    <text evidence="12">The sequence shown here is derived from an EMBL/GenBank/DDBJ whole genome shotgun (WGS) entry which is preliminary data.</text>
</comment>
<keyword evidence="6" id="KW-0479">Metal-binding</keyword>
<keyword evidence="13" id="KW-1185">Reference proteome</keyword>
<keyword evidence="4" id="KW-0808">Transferase</keyword>
<keyword evidence="7 9" id="KW-0863">Zinc-finger</keyword>
<organism evidence="12 13">
    <name type="scientific">Amphibalanus amphitrite</name>
    <name type="common">Striped barnacle</name>
    <name type="synonym">Balanus amphitrite</name>
    <dbReference type="NCBI Taxonomy" id="1232801"/>
    <lineage>
        <taxon>Eukaryota</taxon>
        <taxon>Metazoa</taxon>
        <taxon>Ecdysozoa</taxon>
        <taxon>Arthropoda</taxon>
        <taxon>Crustacea</taxon>
        <taxon>Multicrustacea</taxon>
        <taxon>Cirripedia</taxon>
        <taxon>Thoracica</taxon>
        <taxon>Thoracicalcarea</taxon>
        <taxon>Balanomorpha</taxon>
        <taxon>Balanoidea</taxon>
        <taxon>Balanidae</taxon>
        <taxon>Amphibalaninae</taxon>
        <taxon>Amphibalanus</taxon>
    </lineage>
</organism>
<dbReference type="InterPro" id="IPR010666">
    <property type="entry name" value="Znf_GRF"/>
</dbReference>
<dbReference type="GO" id="GO:0005730">
    <property type="term" value="C:nucleolus"/>
    <property type="evidence" value="ECO:0007669"/>
    <property type="project" value="TreeGrafter"/>
</dbReference>
<dbReference type="OrthoDB" id="431817at2759"/>
<protein>
    <submittedName>
        <fullName evidence="12">Zinc finger CCHC domain-containing protein 4</fullName>
    </submittedName>
</protein>
<sequence length="215" mass="23950">MLLFEKADDCGSKAGRQFYACAACRDRKQCAFFLWRDERLPAEKVRQWRQRAAGESRAASHRQRYDRARAILSEGDAQYCLTCTALVPASVAAEHRSHPTRPADTESARRPTQLLRPRVCNKSSAQYLFSPDTVAVLDGVLGAAGVRRVLCCGTPRLHEHLLSAGQRDSLLLDLDERFVRYWNRGVKRGRDAAPAPLTSGPPHSTGWNEMLESGG</sequence>
<dbReference type="PROSITE" id="PS51999">
    <property type="entry name" value="ZF_GRF"/>
    <property type="match status" value="1"/>
</dbReference>
<evidence type="ECO:0000256" key="9">
    <source>
        <dbReference type="PROSITE-ProRule" id="PRU01343"/>
    </source>
</evidence>
<dbReference type="InterPro" id="IPR039846">
    <property type="entry name" value="ZCCHC4"/>
</dbReference>
<dbReference type="GO" id="GO:0008270">
    <property type="term" value="F:zinc ion binding"/>
    <property type="evidence" value="ECO:0007669"/>
    <property type="project" value="UniProtKB-KW"/>
</dbReference>
<feature type="region of interest" description="Disordered" evidence="10">
    <location>
        <begin position="190"/>
        <end position="215"/>
    </location>
</feature>
<evidence type="ECO:0000313" key="13">
    <source>
        <dbReference type="Proteomes" id="UP000440578"/>
    </source>
</evidence>
<dbReference type="GO" id="GO:0005737">
    <property type="term" value="C:cytoplasm"/>
    <property type="evidence" value="ECO:0007669"/>
    <property type="project" value="UniProtKB-SubCell"/>
</dbReference>
<evidence type="ECO:0000256" key="7">
    <source>
        <dbReference type="ARBA" id="ARBA00022771"/>
    </source>
</evidence>
<evidence type="ECO:0000259" key="11">
    <source>
        <dbReference type="PROSITE" id="PS51999"/>
    </source>
</evidence>
<keyword evidence="8" id="KW-0862">Zinc</keyword>
<gene>
    <name evidence="12" type="primary">Zcchc4</name>
    <name evidence="12" type="ORF">FJT64_022481</name>
</gene>
<dbReference type="Proteomes" id="UP000440578">
    <property type="component" value="Unassembled WGS sequence"/>
</dbReference>
<accession>A0A6A4WL66</accession>